<dbReference type="EMBL" id="PITK01000440">
    <property type="protein sequence ID" value="TBU13407.1"/>
    <property type="molecule type" value="Genomic_DNA"/>
</dbReference>
<sequence length="126" mass="14842">MEDTVREKYNYFVSNQKLNKDTFKDLVRLCGYAPTEEQLNIDVPETFEEFEKLLVSFEKKYTKEDLYNELRALGDDEYISTDELRKLLTSGNDKLTEEEIRSFFKAVETNGNEVSIRDIVDLLYDA</sequence>
<comment type="caution">
    <text evidence="2">The sequence shown here is derived from an EMBL/GenBank/DDBJ whole genome shotgun (WGS) entry which is preliminary data.</text>
</comment>
<evidence type="ECO:0000313" key="2">
    <source>
        <dbReference type="EMBL" id="TBU13407.1"/>
    </source>
</evidence>
<proteinExistence type="predicted"/>
<dbReference type="VEuPathDB" id="MicrosporidiaDB:CWI38_1476p0020"/>
<name>A0A4Q9LYN7_9MICR</name>
<evidence type="ECO:0000313" key="1">
    <source>
        <dbReference type="EMBL" id="TBU10920.1"/>
    </source>
</evidence>
<dbReference type="Gene3D" id="1.10.238.10">
    <property type="entry name" value="EF-hand"/>
    <property type="match status" value="1"/>
</dbReference>
<keyword evidence="3" id="KW-1185">Reference proteome</keyword>
<protein>
    <recommendedName>
        <fullName evidence="4">EF-hand domain-containing protein</fullName>
    </recommendedName>
</protein>
<dbReference type="SUPFAM" id="SSF47473">
    <property type="entry name" value="EF-hand"/>
    <property type="match status" value="1"/>
</dbReference>
<gene>
    <name evidence="2" type="ORF">CWI38_0440p0020</name>
    <name evidence="1" type="ORF">CWI38_1476p0020</name>
</gene>
<dbReference type="Proteomes" id="UP000292282">
    <property type="component" value="Unassembled WGS sequence"/>
</dbReference>
<evidence type="ECO:0008006" key="4">
    <source>
        <dbReference type="Google" id="ProtNLM"/>
    </source>
</evidence>
<dbReference type="AlphaFoldDB" id="A0A4Q9LYN7"/>
<dbReference type="VEuPathDB" id="MicrosporidiaDB:CWI38_0440p0020"/>
<reference evidence="2 3" key="1">
    <citation type="submission" date="2017-12" db="EMBL/GenBank/DDBJ databases">
        <authorList>
            <person name="Pombert J.-F."/>
            <person name="Haag K.L."/>
            <person name="Ebert D."/>
        </authorList>
    </citation>
    <scope>NUCLEOTIDE SEQUENCE [LARGE SCALE GENOMIC DNA]</scope>
    <source>
        <strain evidence="2">IL-G-3</strain>
    </source>
</reference>
<dbReference type="InterPro" id="IPR011992">
    <property type="entry name" value="EF-hand-dom_pair"/>
</dbReference>
<organism evidence="2 3">
    <name type="scientific">Hamiltosporidium tvaerminnensis</name>
    <dbReference type="NCBI Taxonomy" id="1176355"/>
    <lineage>
        <taxon>Eukaryota</taxon>
        <taxon>Fungi</taxon>
        <taxon>Fungi incertae sedis</taxon>
        <taxon>Microsporidia</taxon>
        <taxon>Dubosqiidae</taxon>
        <taxon>Hamiltosporidium</taxon>
    </lineage>
</organism>
<dbReference type="EMBL" id="PITK01001476">
    <property type="protein sequence ID" value="TBU10920.1"/>
    <property type="molecule type" value="Genomic_DNA"/>
</dbReference>
<dbReference type="OrthoDB" id="26525at2759"/>
<accession>A0A4Q9LYN7</accession>
<evidence type="ECO:0000313" key="3">
    <source>
        <dbReference type="Proteomes" id="UP000292282"/>
    </source>
</evidence>